<name>A0A369J8K3_HYPMA</name>
<dbReference type="Proteomes" id="UP000076154">
    <property type="component" value="Unassembled WGS sequence"/>
</dbReference>
<organism evidence="2 3">
    <name type="scientific">Hypsizygus marmoreus</name>
    <name type="common">White beech mushroom</name>
    <name type="synonym">Agaricus marmoreus</name>
    <dbReference type="NCBI Taxonomy" id="39966"/>
    <lineage>
        <taxon>Eukaryota</taxon>
        <taxon>Fungi</taxon>
        <taxon>Dikarya</taxon>
        <taxon>Basidiomycota</taxon>
        <taxon>Agaricomycotina</taxon>
        <taxon>Agaricomycetes</taxon>
        <taxon>Agaricomycetidae</taxon>
        <taxon>Agaricales</taxon>
        <taxon>Tricholomatineae</taxon>
        <taxon>Lyophyllaceae</taxon>
        <taxon>Hypsizygus</taxon>
    </lineage>
</organism>
<evidence type="ECO:0000313" key="3">
    <source>
        <dbReference type="Proteomes" id="UP000076154"/>
    </source>
</evidence>
<accession>A0A369J8K3</accession>
<proteinExistence type="predicted"/>
<reference evidence="2" key="1">
    <citation type="submission" date="2018-04" db="EMBL/GenBank/DDBJ databases">
        <title>Whole genome sequencing of Hypsizygus marmoreus.</title>
        <authorList>
            <person name="Choi I.-G."/>
            <person name="Min B."/>
            <person name="Kim J.-G."/>
            <person name="Kim S."/>
            <person name="Oh Y.-L."/>
            <person name="Kong W.-S."/>
            <person name="Park H."/>
            <person name="Jeong J."/>
            <person name="Song E.-S."/>
        </authorList>
    </citation>
    <scope>NUCLEOTIDE SEQUENCE [LARGE SCALE GENOMIC DNA]</scope>
    <source>
        <strain evidence="2">51987-8</strain>
    </source>
</reference>
<protein>
    <submittedName>
        <fullName evidence="2">Uncharacterized protein</fullName>
    </submittedName>
</protein>
<sequence length="473" mass="52454">MLSPTSESSECTLVSSPHTVSSESVHDTSNDPHERTASGIARASVVLPSKALIHANNSLPAIKALLQSVVPNDPSFTIQAGYATAGTVVNSAQQRIYITTSAPLWKFSEDTVDKIQSVVEPYELFIESKHDPPEDRKGYGKWRSAVAGPDERHVGNDGSEGERSCQLVCASEGMKSRGGNGDGNTISFTSKTTLADDTGKPIQTISMSGTVFFKHNLNDATATLKQFATSSHTTREPTVPGLETYGLVSVTLAMDTGADCFTHKTSPKMLWDQRFIQTIPPHPTFLHQVSNRFFGYPPIYNQTQWLHRLVLHRSVERAPQFEWRYKIKDKRLKDSFSLPSKIRCPVYDMLPTTTIRYFFDDLPPPPERFSFKLRTVWALPAPQQCTSGETHSYRNIPIYVEIVFPHGLARSVPHIGDGLVAGNEQAGEQLVHEKEVILEGHIEHLENGEHLGPRVSLTTKAFIPQRGEIPRNS</sequence>
<comment type="caution">
    <text evidence="2">The sequence shown here is derived from an EMBL/GenBank/DDBJ whole genome shotgun (WGS) entry which is preliminary data.</text>
</comment>
<dbReference type="EMBL" id="LUEZ02000101">
    <property type="protein sequence ID" value="RDB18439.1"/>
    <property type="molecule type" value="Genomic_DNA"/>
</dbReference>
<feature type="compositionally biased region" description="Basic and acidic residues" evidence="1">
    <location>
        <begin position="24"/>
        <end position="36"/>
    </location>
</feature>
<gene>
    <name evidence="2" type="ORF">Hypma_000199</name>
</gene>
<dbReference type="AlphaFoldDB" id="A0A369J8K3"/>
<keyword evidence="3" id="KW-1185">Reference proteome</keyword>
<dbReference type="InParanoid" id="A0A369J8K3"/>
<feature type="region of interest" description="Disordered" evidence="1">
    <location>
        <begin position="1"/>
        <end position="36"/>
    </location>
</feature>
<evidence type="ECO:0000256" key="1">
    <source>
        <dbReference type="SAM" id="MobiDB-lite"/>
    </source>
</evidence>
<evidence type="ECO:0000313" key="2">
    <source>
        <dbReference type="EMBL" id="RDB18439.1"/>
    </source>
</evidence>
<feature type="compositionally biased region" description="Polar residues" evidence="1">
    <location>
        <begin position="1"/>
        <end position="23"/>
    </location>
</feature>